<organism evidence="1 2">
    <name type="scientific">Lactiplantibacillus xiangfangensis</name>
    <dbReference type="NCBI Taxonomy" id="942150"/>
    <lineage>
        <taxon>Bacteria</taxon>
        <taxon>Bacillati</taxon>
        <taxon>Bacillota</taxon>
        <taxon>Bacilli</taxon>
        <taxon>Lactobacillales</taxon>
        <taxon>Lactobacillaceae</taxon>
        <taxon>Lactiplantibacillus</taxon>
    </lineage>
</organism>
<accession>A0A0R2MKK0</accession>
<dbReference type="NCBIfam" id="TIGR01558">
    <property type="entry name" value="sm_term_P27"/>
    <property type="match status" value="1"/>
</dbReference>
<evidence type="ECO:0000313" key="2">
    <source>
        <dbReference type="Proteomes" id="UP000051783"/>
    </source>
</evidence>
<dbReference type="Proteomes" id="UP000051783">
    <property type="component" value="Unassembled WGS sequence"/>
</dbReference>
<sequence>MDSKKKALKVITNDKKITKMNGTVDLDDIQITPPAHLLKNAQALWRILIPEIKKMGYLKRVDQSNLELYCTYYALYLDAEDELRDNGAYLRSKTGKPLNKAPQAIQLNDCVRNMKSLGYEMGFSFDAGLRQLTIAKPHEKKTKTPLKEVKFGADV</sequence>
<dbReference type="OrthoDB" id="6010489at2"/>
<dbReference type="InterPro" id="IPR006448">
    <property type="entry name" value="Phage_term_ssu_P27"/>
</dbReference>
<dbReference type="PATRIC" id="fig|942150.3.peg.1779"/>
<dbReference type="RefSeq" id="WP_157060990.1">
    <property type="nucleotide sequence ID" value="NZ_JQCL01000019.1"/>
</dbReference>
<dbReference type="EMBL" id="JQCL01000019">
    <property type="protein sequence ID" value="KRO14230.1"/>
    <property type="molecule type" value="Genomic_DNA"/>
</dbReference>
<evidence type="ECO:0000313" key="1">
    <source>
        <dbReference type="EMBL" id="KRO14230.1"/>
    </source>
</evidence>
<protein>
    <submittedName>
        <fullName evidence="1">Prophage Lp3 protein 14, terminase small subunit</fullName>
    </submittedName>
</protein>
<keyword evidence="2" id="KW-1185">Reference proteome</keyword>
<name>A0A0R2MKK0_9LACO</name>
<dbReference type="AlphaFoldDB" id="A0A0R2MKK0"/>
<proteinExistence type="predicted"/>
<comment type="caution">
    <text evidence="1">The sequence shown here is derived from an EMBL/GenBank/DDBJ whole genome shotgun (WGS) entry which is preliminary data.</text>
</comment>
<gene>
    <name evidence="1" type="ORF">IV64_GL001714</name>
</gene>
<dbReference type="Pfam" id="PF05119">
    <property type="entry name" value="Terminase_4"/>
    <property type="match status" value="1"/>
</dbReference>
<dbReference type="STRING" id="942150.IV64_GL001714"/>
<reference evidence="1 2" key="1">
    <citation type="journal article" date="2015" name="Genome Announc.">
        <title>Expanding the biotechnology potential of lactobacilli through comparative genomics of 213 strains and associated genera.</title>
        <authorList>
            <person name="Sun Z."/>
            <person name="Harris H.M."/>
            <person name="McCann A."/>
            <person name="Guo C."/>
            <person name="Argimon S."/>
            <person name="Zhang W."/>
            <person name="Yang X."/>
            <person name="Jeffery I.B."/>
            <person name="Cooney J.C."/>
            <person name="Kagawa T.F."/>
            <person name="Liu W."/>
            <person name="Song Y."/>
            <person name="Salvetti E."/>
            <person name="Wrobel A."/>
            <person name="Rasinkangas P."/>
            <person name="Parkhill J."/>
            <person name="Rea M.C."/>
            <person name="O'Sullivan O."/>
            <person name="Ritari J."/>
            <person name="Douillard F.P."/>
            <person name="Paul Ross R."/>
            <person name="Yang R."/>
            <person name="Briner A.E."/>
            <person name="Felis G.E."/>
            <person name="de Vos W.M."/>
            <person name="Barrangou R."/>
            <person name="Klaenhammer T.R."/>
            <person name="Caufield P.W."/>
            <person name="Cui Y."/>
            <person name="Zhang H."/>
            <person name="O'Toole P.W."/>
        </authorList>
    </citation>
    <scope>NUCLEOTIDE SEQUENCE [LARGE SCALE GENOMIC DNA]</scope>
    <source>
        <strain evidence="1 2">LMG 26013</strain>
    </source>
</reference>